<dbReference type="InterPro" id="IPR042176">
    <property type="entry name" value="Pantoate_ligase_C"/>
</dbReference>
<dbReference type="GO" id="GO:0015940">
    <property type="term" value="P:pantothenate biosynthetic process"/>
    <property type="evidence" value="ECO:0007669"/>
    <property type="project" value="UniProtKB-UniRule"/>
</dbReference>
<comment type="pathway">
    <text evidence="1 8">Cofactor biosynthesis; (R)-pantothenate biosynthesis; (R)-pantothenate from (R)-pantoate and beta-alanine: step 1/1.</text>
</comment>
<keyword evidence="5 8" id="KW-0547">Nucleotide-binding</keyword>
<dbReference type="EC" id="6.3.2.1" evidence="8"/>
<feature type="binding site" evidence="8">
    <location>
        <position position="155"/>
    </location>
    <ligand>
        <name>(R)-pantoate</name>
        <dbReference type="ChEBI" id="CHEBI:15980"/>
    </ligand>
</feature>
<dbReference type="Proteomes" id="UP000315439">
    <property type="component" value="Unassembled WGS sequence"/>
</dbReference>
<keyword evidence="3 8" id="KW-0436">Ligase</keyword>
<feature type="binding site" evidence="8">
    <location>
        <position position="61"/>
    </location>
    <ligand>
        <name>(R)-pantoate</name>
        <dbReference type="ChEBI" id="CHEBI:15980"/>
    </ligand>
</feature>
<comment type="subcellular location">
    <subcellularLocation>
        <location evidence="8">Cytoplasm</location>
    </subcellularLocation>
</comment>
<evidence type="ECO:0000256" key="8">
    <source>
        <dbReference type="HAMAP-Rule" id="MF_00158"/>
    </source>
</evidence>
<dbReference type="SUPFAM" id="SSF52374">
    <property type="entry name" value="Nucleotidylyl transferase"/>
    <property type="match status" value="1"/>
</dbReference>
<evidence type="ECO:0000256" key="1">
    <source>
        <dbReference type="ARBA" id="ARBA00004990"/>
    </source>
</evidence>
<feature type="active site" description="Proton donor" evidence="8">
    <location>
        <position position="37"/>
    </location>
</feature>
<dbReference type="AlphaFoldDB" id="A0A545UEG4"/>
<reference evidence="9 10" key="1">
    <citation type="submission" date="2019-07" db="EMBL/GenBank/DDBJ databases">
        <title>Draft genome for Aliikangiella sp. M105.</title>
        <authorList>
            <person name="Wang G."/>
        </authorList>
    </citation>
    <scope>NUCLEOTIDE SEQUENCE [LARGE SCALE GENOMIC DNA]</scope>
    <source>
        <strain evidence="9 10">M105</strain>
    </source>
</reference>
<comment type="similarity">
    <text evidence="2 8">Belongs to the pantothenate synthetase family.</text>
</comment>
<keyword evidence="6 8" id="KW-0067">ATP-binding</keyword>
<dbReference type="PANTHER" id="PTHR21299:SF1">
    <property type="entry name" value="PANTOATE--BETA-ALANINE LIGASE"/>
    <property type="match status" value="1"/>
</dbReference>
<sequence>MKLIKQPKDLQREILNLKSKGKTIGFVPTMGNLHQGHLSLIEQAKKTADIVVCSIFVNPMQFGPNEDFDSYPRTLDDDIAKLKTLDTDYLFTPTINDIYPQGKEIHTSVEANRMTDKLCGASRPGHFRGVTTVVNILLNIVQPNFAVFGKKDYQQYQIIRAMVKDLMMPIEIVGAPIEREANGLAMSSRNGYLTTQQKEQASVLRKTILSVADGLQQQQPIAQLKERAIETLTENGFKIDYFEIVRQTDLETASLSDKKLLIAAAAWMGKPRLIDNYEIDLQTS</sequence>
<comment type="miscellaneous">
    <text evidence="8">The reaction proceeds by a bi uni uni bi ping pong mechanism.</text>
</comment>
<comment type="catalytic activity">
    <reaction evidence="7 8">
        <text>(R)-pantoate + beta-alanine + ATP = (R)-pantothenate + AMP + diphosphate + H(+)</text>
        <dbReference type="Rhea" id="RHEA:10912"/>
        <dbReference type="ChEBI" id="CHEBI:15378"/>
        <dbReference type="ChEBI" id="CHEBI:15980"/>
        <dbReference type="ChEBI" id="CHEBI:29032"/>
        <dbReference type="ChEBI" id="CHEBI:30616"/>
        <dbReference type="ChEBI" id="CHEBI:33019"/>
        <dbReference type="ChEBI" id="CHEBI:57966"/>
        <dbReference type="ChEBI" id="CHEBI:456215"/>
        <dbReference type="EC" id="6.3.2.1"/>
    </reaction>
</comment>
<evidence type="ECO:0000256" key="3">
    <source>
        <dbReference type="ARBA" id="ARBA00022598"/>
    </source>
</evidence>
<dbReference type="RefSeq" id="WP_142893509.1">
    <property type="nucleotide sequence ID" value="NZ_ML660163.1"/>
</dbReference>
<dbReference type="GO" id="GO:0005829">
    <property type="term" value="C:cytosol"/>
    <property type="evidence" value="ECO:0007669"/>
    <property type="project" value="TreeGrafter"/>
</dbReference>
<feature type="binding site" evidence="8">
    <location>
        <begin position="186"/>
        <end position="189"/>
    </location>
    <ligand>
        <name>ATP</name>
        <dbReference type="ChEBI" id="CHEBI:30616"/>
    </ligand>
</feature>
<feature type="binding site" evidence="8">
    <location>
        <begin position="30"/>
        <end position="37"/>
    </location>
    <ligand>
        <name>ATP</name>
        <dbReference type="ChEBI" id="CHEBI:30616"/>
    </ligand>
</feature>
<gene>
    <name evidence="8" type="primary">panC</name>
    <name evidence="9" type="ORF">FLL46_10745</name>
</gene>
<dbReference type="GO" id="GO:0005524">
    <property type="term" value="F:ATP binding"/>
    <property type="evidence" value="ECO:0007669"/>
    <property type="project" value="UniProtKB-KW"/>
</dbReference>
<dbReference type="UniPathway" id="UPA00028">
    <property type="reaction ID" value="UER00005"/>
</dbReference>
<comment type="caution">
    <text evidence="9">The sequence shown here is derived from an EMBL/GenBank/DDBJ whole genome shotgun (WGS) entry which is preliminary data.</text>
</comment>
<evidence type="ECO:0000256" key="7">
    <source>
        <dbReference type="ARBA" id="ARBA00048258"/>
    </source>
</evidence>
<evidence type="ECO:0000313" key="10">
    <source>
        <dbReference type="Proteomes" id="UP000315439"/>
    </source>
</evidence>
<accession>A0A545UEG4</accession>
<dbReference type="Pfam" id="PF02569">
    <property type="entry name" value="Pantoate_ligase"/>
    <property type="match status" value="1"/>
</dbReference>
<dbReference type="EMBL" id="VIKS01000006">
    <property type="protein sequence ID" value="TQV87848.1"/>
    <property type="molecule type" value="Genomic_DNA"/>
</dbReference>
<evidence type="ECO:0000313" key="9">
    <source>
        <dbReference type="EMBL" id="TQV87848.1"/>
    </source>
</evidence>
<evidence type="ECO:0000256" key="5">
    <source>
        <dbReference type="ARBA" id="ARBA00022741"/>
    </source>
</evidence>
<comment type="subunit">
    <text evidence="8">Homodimer.</text>
</comment>
<keyword evidence="10" id="KW-1185">Reference proteome</keyword>
<organism evidence="9 10">
    <name type="scientific">Aliikangiella coralliicola</name>
    <dbReference type="NCBI Taxonomy" id="2592383"/>
    <lineage>
        <taxon>Bacteria</taxon>
        <taxon>Pseudomonadati</taxon>
        <taxon>Pseudomonadota</taxon>
        <taxon>Gammaproteobacteria</taxon>
        <taxon>Oceanospirillales</taxon>
        <taxon>Pleioneaceae</taxon>
        <taxon>Aliikangiella</taxon>
    </lineage>
</organism>
<protein>
    <recommendedName>
        <fullName evidence="8">Pantothenate synthetase</fullName>
        <shortName evidence="8">PS</shortName>
        <ecNumber evidence="8">6.3.2.1</ecNumber>
    </recommendedName>
    <alternativeName>
        <fullName evidence="8">Pantoate--beta-alanine ligase</fullName>
    </alternativeName>
    <alternativeName>
        <fullName evidence="8">Pantoate-activating enzyme</fullName>
    </alternativeName>
</protein>
<dbReference type="NCBIfam" id="TIGR00125">
    <property type="entry name" value="cyt_tran_rel"/>
    <property type="match status" value="1"/>
</dbReference>
<dbReference type="OrthoDB" id="9773087at2"/>
<feature type="binding site" evidence="8">
    <location>
        <position position="61"/>
    </location>
    <ligand>
        <name>beta-alanine</name>
        <dbReference type="ChEBI" id="CHEBI:57966"/>
    </ligand>
</feature>
<dbReference type="FunFam" id="3.40.50.620:FF:000013">
    <property type="entry name" value="Pantothenate synthetase"/>
    <property type="match status" value="1"/>
</dbReference>
<comment type="caution">
    <text evidence="8">Lacks conserved residue(s) required for the propagation of feature annotation.</text>
</comment>
<dbReference type="InterPro" id="IPR003721">
    <property type="entry name" value="Pantoate_ligase"/>
</dbReference>
<proteinExistence type="inferred from homology"/>
<dbReference type="Gene3D" id="3.30.1300.10">
    <property type="entry name" value="Pantoate-beta-alanine ligase, C-terminal domain"/>
    <property type="match status" value="1"/>
</dbReference>
<dbReference type="HAMAP" id="MF_00158">
    <property type="entry name" value="PanC"/>
    <property type="match status" value="1"/>
</dbReference>
<dbReference type="CDD" id="cd00560">
    <property type="entry name" value="PanC"/>
    <property type="match status" value="1"/>
</dbReference>
<feature type="binding site" evidence="8">
    <location>
        <begin position="149"/>
        <end position="152"/>
    </location>
    <ligand>
        <name>ATP</name>
        <dbReference type="ChEBI" id="CHEBI:30616"/>
    </ligand>
</feature>
<evidence type="ECO:0000256" key="4">
    <source>
        <dbReference type="ARBA" id="ARBA00022655"/>
    </source>
</evidence>
<dbReference type="NCBIfam" id="TIGR00018">
    <property type="entry name" value="panC"/>
    <property type="match status" value="1"/>
</dbReference>
<dbReference type="InterPro" id="IPR004821">
    <property type="entry name" value="Cyt_trans-like"/>
</dbReference>
<comment type="function">
    <text evidence="8">Catalyzes the condensation of pantoate with beta-alanine in an ATP-dependent reaction via a pantoyl-adenylate intermediate.</text>
</comment>
<dbReference type="PANTHER" id="PTHR21299">
    <property type="entry name" value="CYTIDYLATE KINASE/PANTOATE-BETA-ALANINE LIGASE"/>
    <property type="match status" value="1"/>
</dbReference>
<dbReference type="Gene3D" id="3.40.50.620">
    <property type="entry name" value="HUPs"/>
    <property type="match status" value="1"/>
</dbReference>
<dbReference type="InterPro" id="IPR014729">
    <property type="entry name" value="Rossmann-like_a/b/a_fold"/>
</dbReference>
<keyword evidence="8" id="KW-0963">Cytoplasm</keyword>
<dbReference type="GO" id="GO:0004592">
    <property type="term" value="F:pantoate-beta-alanine ligase activity"/>
    <property type="evidence" value="ECO:0007669"/>
    <property type="project" value="UniProtKB-UniRule"/>
</dbReference>
<evidence type="ECO:0000256" key="6">
    <source>
        <dbReference type="ARBA" id="ARBA00022840"/>
    </source>
</evidence>
<evidence type="ECO:0000256" key="2">
    <source>
        <dbReference type="ARBA" id="ARBA00009256"/>
    </source>
</evidence>
<keyword evidence="4 8" id="KW-0566">Pantothenate biosynthesis</keyword>
<name>A0A545UEG4_9GAMM</name>